<dbReference type="SFLD" id="SFLDS00019">
    <property type="entry name" value="Glutathione_Transferase_(cytos"/>
    <property type="match status" value="1"/>
</dbReference>
<dbReference type="InterPro" id="IPR004045">
    <property type="entry name" value="Glutathione_S-Trfase_N"/>
</dbReference>
<gene>
    <name evidence="3" type="ORF">IWW36_002935</name>
</gene>
<dbReference type="AlphaFoldDB" id="A0A9W8LZ08"/>
<dbReference type="InterPro" id="IPR050213">
    <property type="entry name" value="GST_superfamily"/>
</dbReference>
<evidence type="ECO:0000313" key="3">
    <source>
        <dbReference type="EMBL" id="KAJ2849001.1"/>
    </source>
</evidence>
<sequence>MPTDTSFVLRYFDLIGRAEGARLLLTAGKANWTEEHPEWPAEKDKQPFKRLPVLVEKNGDDEWIICESPAIERYLARKFGFFPTDIKQAAEQEQMAEQQYDVVKAFFDKIMIPQEKLAKIGDGFDVLLDRMIEQHTKILEKNSHGYLFGDSLSYADISCYAFYKLFILYMPVYQQDIASVFTSKITPQISAFISFIESNPLLVSYVSKSESVAAAFWK</sequence>
<evidence type="ECO:0000313" key="4">
    <source>
        <dbReference type="Proteomes" id="UP001139887"/>
    </source>
</evidence>
<keyword evidence="4" id="KW-1185">Reference proteome</keyword>
<dbReference type="PANTHER" id="PTHR11571:SF150">
    <property type="entry name" value="GLUTATHIONE S-TRANSFERASE"/>
    <property type="match status" value="1"/>
</dbReference>
<dbReference type="Gene3D" id="3.40.30.10">
    <property type="entry name" value="Glutaredoxin"/>
    <property type="match status" value="1"/>
</dbReference>
<accession>A0A9W8LZ08</accession>
<dbReference type="InterPro" id="IPR036282">
    <property type="entry name" value="Glutathione-S-Trfase_C_sf"/>
</dbReference>
<dbReference type="SUPFAM" id="SSF52833">
    <property type="entry name" value="Thioredoxin-like"/>
    <property type="match status" value="1"/>
</dbReference>
<dbReference type="PROSITE" id="PS50404">
    <property type="entry name" value="GST_NTER"/>
    <property type="match status" value="1"/>
</dbReference>
<dbReference type="OrthoDB" id="414243at2759"/>
<dbReference type="Pfam" id="PF14497">
    <property type="entry name" value="GST_C_3"/>
    <property type="match status" value="1"/>
</dbReference>
<feature type="domain" description="GST C-terminal" evidence="2">
    <location>
        <begin position="85"/>
        <end position="216"/>
    </location>
</feature>
<dbReference type="GO" id="GO:0004364">
    <property type="term" value="F:glutathione transferase activity"/>
    <property type="evidence" value="ECO:0007669"/>
    <property type="project" value="TreeGrafter"/>
</dbReference>
<name>A0A9W8LZ08_9FUNG</name>
<evidence type="ECO:0000259" key="2">
    <source>
        <dbReference type="PROSITE" id="PS50405"/>
    </source>
</evidence>
<evidence type="ECO:0000259" key="1">
    <source>
        <dbReference type="PROSITE" id="PS50404"/>
    </source>
</evidence>
<proteinExistence type="predicted"/>
<dbReference type="GO" id="GO:0006749">
    <property type="term" value="P:glutathione metabolic process"/>
    <property type="evidence" value="ECO:0007669"/>
    <property type="project" value="TreeGrafter"/>
</dbReference>
<dbReference type="EMBL" id="JANBUW010000113">
    <property type="protein sequence ID" value="KAJ2849001.1"/>
    <property type="molecule type" value="Genomic_DNA"/>
</dbReference>
<dbReference type="Proteomes" id="UP001139887">
    <property type="component" value="Unassembled WGS sequence"/>
</dbReference>
<evidence type="ECO:0008006" key="5">
    <source>
        <dbReference type="Google" id="ProtNLM"/>
    </source>
</evidence>
<feature type="domain" description="GST N-terminal" evidence="1">
    <location>
        <begin position="5"/>
        <end position="83"/>
    </location>
</feature>
<dbReference type="InterPro" id="IPR040079">
    <property type="entry name" value="Glutathione_S-Trfase"/>
</dbReference>
<dbReference type="Gene3D" id="1.20.1050.10">
    <property type="match status" value="1"/>
</dbReference>
<dbReference type="InterPro" id="IPR036249">
    <property type="entry name" value="Thioredoxin-like_sf"/>
</dbReference>
<dbReference type="PROSITE" id="PS50405">
    <property type="entry name" value="GST_CTER"/>
    <property type="match status" value="1"/>
</dbReference>
<dbReference type="InterPro" id="IPR010987">
    <property type="entry name" value="Glutathione-S-Trfase_C-like"/>
</dbReference>
<reference evidence="3" key="1">
    <citation type="submission" date="2022-07" db="EMBL/GenBank/DDBJ databases">
        <title>Phylogenomic reconstructions and comparative analyses of Kickxellomycotina fungi.</title>
        <authorList>
            <person name="Reynolds N.K."/>
            <person name="Stajich J.E."/>
            <person name="Barry K."/>
            <person name="Grigoriev I.V."/>
            <person name="Crous P."/>
            <person name="Smith M.E."/>
        </authorList>
    </citation>
    <scope>NUCLEOTIDE SEQUENCE</scope>
    <source>
        <strain evidence="3">NRRL 1566</strain>
    </source>
</reference>
<dbReference type="Pfam" id="PF02798">
    <property type="entry name" value="GST_N"/>
    <property type="match status" value="1"/>
</dbReference>
<protein>
    <recommendedName>
        <fullName evidence="5">Glutathione S-transferase</fullName>
    </recommendedName>
</protein>
<dbReference type="SUPFAM" id="SSF47616">
    <property type="entry name" value="GST C-terminal domain-like"/>
    <property type="match status" value="1"/>
</dbReference>
<dbReference type="InterPro" id="IPR004046">
    <property type="entry name" value="GST_C"/>
</dbReference>
<organism evidence="3 4">
    <name type="scientific">Coemansia brasiliensis</name>
    <dbReference type="NCBI Taxonomy" id="2650707"/>
    <lineage>
        <taxon>Eukaryota</taxon>
        <taxon>Fungi</taxon>
        <taxon>Fungi incertae sedis</taxon>
        <taxon>Zoopagomycota</taxon>
        <taxon>Kickxellomycotina</taxon>
        <taxon>Kickxellomycetes</taxon>
        <taxon>Kickxellales</taxon>
        <taxon>Kickxellaceae</taxon>
        <taxon>Coemansia</taxon>
    </lineage>
</organism>
<comment type="caution">
    <text evidence="3">The sequence shown here is derived from an EMBL/GenBank/DDBJ whole genome shotgun (WGS) entry which is preliminary data.</text>
</comment>
<dbReference type="PANTHER" id="PTHR11571">
    <property type="entry name" value="GLUTATHIONE S-TRANSFERASE"/>
    <property type="match status" value="1"/>
</dbReference>